<reference evidence="1 2" key="1">
    <citation type="journal article" date="2011" name="J. Bacteriol.">
        <title>Two new complete genome sequences offer insight into host and tissue specificity of plant pathogenic Xanthomonas spp.</title>
        <authorList>
            <person name="Bogdanove A.J."/>
            <person name="Koebnik R."/>
            <person name="Lu H."/>
            <person name="Furutani A."/>
            <person name="Angiuoli S.V."/>
            <person name="Patil P.B."/>
            <person name="Van Sluys M.A."/>
            <person name="Ryan R.P."/>
            <person name="Meyer D.F."/>
            <person name="Han S.W."/>
            <person name="Aparna G."/>
            <person name="Rajaram M."/>
            <person name="Delcher A.L."/>
            <person name="Phillippy A.M."/>
            <person name="Puiu D."/>
            <person name="Schatz M.C."/>
            <person name="Shumway M."/>
            <person name="Sommer D.D."/>
            <person name="Trapnell C."/>
            <person name="Benahmed F."/>
            <person name="Dimitrov G."/>
            <person name="Madupu R."/>
            <person name="Radune D."/>
            <person name="Sullivan S."/>
            <person name="Jha G."/>
            <person name="Ishihara H."/>
            <person name="Lee S.W."/>
            <person name="Pandey A."/>
            <person name="Sharma V."/>
            <person name="Sriariyanun M."/>
            <person name="Szurek B."/>
            <person name="Vera-Cruz C.M."/>
            <person name="Dorman K.S."/>
            <person name="Ronald P.C."/>
            <person name="Verdier V."/>
            <person name="Dow J.M."/>
            <person name="Sonti R.V."/>
            <person name="Tsuge S."/>
            <person name="Brendel V.P."/>
            <person name="Rabinowicz P.D."/>
            <person name="Leach J.E."/>
            <person name="White F.F."/>
            <person name="Salzberg S.L."/>
        </authorList>
    </citation>
    <scope>NUCLEOTIDE SEQUENCE [LARGE SCALE GENOMIC DNA]</scope>
    <source>
        <strain evidence="1 2">BLS256</strain>
    </source>
</reference>
<dbReference type="HOGENOM" id="CLU_2756855_0_0_6"/>
<dbReference type="EMBL" id="CP003057">
    <property type="protein sequence ID" value="AEQ94792.1"/>
    <property type="molecule type" value="Genomic_DNA"/>
</dbReference>
<dbReference type="KEGG" id="xor:XOC_0582"/>
<gene>
    <name evidence="1" type="ORF">XOC_0582</name>
</gene>
<proteinExistence type="predicted"/>
<sequence>MMCIGRFSAGKWARWRDILRAGPSRQGEAGGVGHRVRLQVEIDAGIALAGMHRRQRSLSFGAAACSGRDA</sequence>
<accession>G7TAM5</accession>
<name>G7TAM5_XANOB</name>
<evidence type="ECO:0000313" key="2">
    <source>
        <dbReference type="Proteomes" id="UP000008851"/>
    </source>
</evidence>
<protein>
    <submittedName>
        <fullName evidence="1">Uncharacterized protein</fullName>
    </submittedName>
</protein>
<dbReference type="AlphaFoldDB" id="G7TAM5"/>
<dbReference type="Proteomes" id="UP000008851">
    <property type="component" value="Chromosome"/>
</dbReference>
<evidence type="ECO:0000313" key="1">
    <source>
        <dbReference type="EMBL" id="AEQ94792.1"/>
    </source>
</evidence>
<organism evidence="1 2">
    <name type="scientific">Xanthomonas oryzae pv. oryzicola (strain BLS256)</name>
    <dbReference type="NCBI Taxonomy" id="383407"/>
    <lineage>
        <taxon>Bacteria</taxon>
        <taxon>Pseudomonadati</taxon>
        <taxon>Pseudomonadota</taxon>
        <taxon>Gammaproteobacteria</taxon>
        <taxon>Lysobacterales</taxon>
        <taxon>Lysobacteraceae</taxon>
        <taxon>Xanthomonas</taxon>
    </lineage>
</organism>